<dbReference type="RefSeq" id="WP_283010169.1">
    <property type="nucleotide sequence ID" value="NZ_CP125292.1"/>
</dbReference>
<dbReference type="Proteomes" id="UP001229422">
    <property type="component" value="Chromosome"/>
</dbReference>
<dbReference type="EMBL" id="CP125292">
    <property type="protein sequence ID" value="WHM22911.1"/>
    <property type="molecule type" value="Genomic_DNA"/>
</dbReference>
<evidence type="ECO:0000313" key="2">
    <source>
        <dbReference type="EMBL" id="WHM22911.1"/>
    </source>
</evidence>
<gene>
    <name evidence="2" type="ORF">QL281_07725</name>
</gene>
<evidence type="ECO:0000313" key="3">
    <source>
        <dbReference type="Proteomes" id="UP001229422"/>
    </source>
</evidence>
<dbReference type="InterPro" id="IPR054201">
    <property type="entry name" value="DUF6906"/>
</dbReference>
<organism evidence="2 3">
    <name type="scientific">Bacillus subtilis</name>
    <dbReference type="NCBI Taxonomy" id="1423"/>
    <lineage>
        <taxon>Bacteria</taxon>
        <taxon>Bacillati</taxon>
        <taxon>Bacillota</taxon>
        <taxon>Bacilli</taxon>
        <taxon>Bacillales</taxon>
        <taxon>Bacillaceae</taxon>
        <taxon>Bacillus</taxon>
    </lineage>
</organism>
<dbReference type="Pfam" id="PF21847">
    <property type="entry name" value="DUF6906"/>
    <property type="match status" value="1"/>
</dbReference>
<dbReference type="AlphaFoldDB" id="A0AAQ3EYA1"/>
<feature type="domain" description="DUF6906" evidence="1">
    <location>
        <begin position="1"/>
        <end position="49"/>
    </location>
</feature>
<reference evidence="2" key="1">
    <citation type="submission" date="2023-05" db="EMBL/GenBank/DDBJ databases">
        <title>Complete genome sequence of Bacillus subtilis SRCM117797 isolated from Soybean paste.</title>
        <authorList>
            <person name="Abraha H.B."/>
            <person name="Kim K.-P."/>
            <person name="Ryu M.-S."/>
            <person name="Jeong D.-Y."/>
        </authorList>
    </citation>
    <scope>NUCLEOTIDE SEQUENCE</scope>
    <source>
        <strain evidence="2">SRCM117797</strain>
    </source>
</reference>
<accession>A0AAQ3EYA1</accession>
<protein>
    <recommendedName>
        <fullName evidence="1">DUF6906 domain-containing protein</fullName>
    </recommendedName>
</protein>
<name>A0AAQ3EYA1_BACIU</name>
<proteinExistence type="predicted"/>
<evidence type="ECO:0000259" key="1">
    <source>
        <dbReference type="Pfam" id="PF21847"/>
    </source>
</evidence>
<sequence length="52" mass="6132">MKHGKRPTRAQKDIIKQNGLNPNNWLVSKNLRHEQRLIIVHRYTGTVRKCLA</sequence>